<reference evidence="1 2" key="1">
    <citation type="submission" date="2021-06" db="EMBL/GenBank/DDBJ databases">
        <authorList>
            <person name="Kallberg Y."/>
            <person name="Tangrot J."/>
            <person name="Rosling A."/>
        </authorList>
    </citation>
    <scope>NUCLEOTIDE SEQUENCE [LARGE SCALE GENOMIC DNA]</scope>
    <source>
        <strain evidence="1 2">120-4 pot B 10/14</strain>
    </source>
</reference>
<comment type="caution">
    <text evidence="1">The sequence shown here is derived from an EMBL/GenBank/DDBJ whole genome shotgun (WGS) entry which is preliminary data.</text>
</comment>
<keyword evidence="2" id="KW-1185">Reference proteome</keyword>
<dbReference type="Proteomes" id="UP000789901">
    <property type="component" value="Unassembled WGS sequence"/>
</dbReference>
<protein>
    <submittedName>
        <fullName evidence="1">16576_t:CDS:1</fullName>
    </submittedName>
</protein>
<name>A0ABN7WVF0_GIGMA</name>
<feature type="non-terminal residue" evidence="1">
    <location>
        <position position="82"/>
    </location>
</feature>
<dbReference type="EMBL" id="CAJVQB010066324">
    <property type="protein sequence ID" value="CAG8841614.1"/>
    <property type="molecule type" value="Genomic_DNA"/>
</dbReference>
<organism evidence="1 2">
    <name type="scientific">Gigaspora margarita</name>
    <dbReference type="NCBI Taxonomy" id="4874"/>
    <lineage>
        <taxon>Eukaryota</taxon>
        <taxon>Fungi</taxon>
        <taxon>Fungi incertae sedis</taxon>
        <taxon>Mucoromycota</taxon>
        <taxon>Glomeromycotina</taxon>
        <taxon>Glomeromycetes</taxon>
        <taxon>Diversisporales</taxon>
        <taxon>Gigasporaceae</taxon>
        <taxon>Gigaspora</taxon>
    </lineage>
</organism>
<gene>
    <name evidence="1" type="ORF">GMARGA_LOCUS35523</name>
</gene>
<proteinExistence type="predicted"/>
<accession>A0ABN7WVF0</accession>
<sequence length="82" mass="10072">MSIQDEYERMLLLYDEFLVDKLTFVFYNPNPEQHDLFKYVQEIKPNGYIRMFNFYRSGLTHLYNILYEDIYKTKEPVTKKDG</sequence>
<evidence type="ECO:0000313" key="1">
    <source>
        <dbReference type="EMBL" id="CAG8841614.1"/>
    </source>
</evidence>
<evidence type="ECO:0000313" key="2">
    <source>
        <dbReference type="Proteomes" id="UP000789901"/>
    </source>
</evidence>